<feature type="region of interest" description="Disordered" evidence="1">
    <location>
        <begin position="1"/>
        <end position="67"/>
    </location>
</feature>
<reference evidence="3" key="2">
    <citation type="submission" date="2012-08" db="EMBL/GenBank/DDBJ databases">
        <title>Genome sequence of Kazachstania naganishii.</title>
        <authorList>
            <person name="Gordon J.L."/>
            <person name="Armisen D."/>
            <person name="Proux-Wera E."/>
            <person name="OhEigeartaigh S.S."/>
            <person name="Byrne K.P."/>
            <person name="Wolfe K.H."/>
        </authorList>
    </citation>
    <scope>NUCLEOTIDE SEQUENCE [LARGE SCALE GENOMIC DNA]</scope>
    <source>
        <strain evidence="3">ATCC MYA-139 / BCRC 22969 / CBS 8797 / CCRC 22969 / KCTC 17520 / NBRC 10181 / NCYC 3082</strain>
    </source>
</reference>
<proteinExistence type="predicted"/>
<protein>
    <submittedName>
        <fullName evidence="2">Uncharacterized protein</fullName>
    </submittedName>
</protein>
<evidence type="ECO:0000313" key="2">
    <source>
        <dbReference type="EMBL" id="CCK71398.1"/>
    </source>
</evidence>
<name>J7RP19_HUIN7</name>
<evidence type="ECO:0000313" key="3">
    <source>
        <dbReference type="Proteomes" id="UP000006310"/>
    </source>
</evidence>
<dbReference type="RefSeq" id="XP_022465643.1">
    <property type="nucleotide sequence ID" value="XM_022609225.1"/>
</dbReference>
<dbReference type="AlphaFoldDB" id="J7RP19"/>
<dbReference type="eggNOG" id="ENOG502SC3B">
    <property type="taxonomic scope" value="Eukaryota"/>
</dbReference>
<dbReference type="OrthoDB" id="4070651at2759"/>
<dbReference type="KEGG" id="kng:KNAG_0G03400"/>
<dbReference type="GeneID" id="34527121"/>
<dbReference type="HOGENOM" id="CLU_1240308_0_0_1"/>
<accession>J7RP19</accession>
<feature type="compositionally biased region" description="Basic residues" evidence="1">
    <location>
        <begin position="12"/>
        <end position="21"/>
    </location>
</feature>
<dbReference type="Proteomes" id="UP000006310">
    <property type="component" value="Chromosome 7"/>
</dbReference>
<sequence length="223" mass="22436">MAKTLAQGRKPGSGRKPGKGKTLREGRKPGSGRRSRRRAVDGAGADAKTGGGGGEGKGKNTASVSSQDMAAVDALRELTGSPQTRIQSGGLPSLNEILNCSSAGEDVNAIAHASAAAVAATAGSAGTGTGSPFISPNELNAEYYDASAVDLAGNGHANTFHGLVASNHSGGTHMDRTNSTNSSTTTSTNTTPTNNNNNILRKISPVSDIGAGRAHTVDSFYTT</sequence>
<reference evidence="2 3" key="1">
    <citation type="journal article" date="2011" name="Proc. Natl. Acad. Sci. U.S.A.">
        <title>Evolutionary erosion of yeast sex chromosomes by mating-type switching accidents.</title>
        <authorList>
            <person name="Gordon J.L."/>
            <person name="Armisen D."/>
            <person name="Proux-Wera E."/>
            <person name="Oheigeartaigh S.S."/>
            <person name="Byrne K.P."/>
            <person name="Wolfe K.H."/>
        </authorList>
    </citation>
    <scope>NUCLEOTIDE SEQUENCE [LARGE SCALE GENOMIC DNA]</scope>
    <source>
        <strain evidence="3">ATCC MYA-139 / BCRC 22969 / CBS 8797 / CCRC 22969 / KCTC 17520 / NBRC 10181 / NCYC 3082</strain>
    </source>
</reference>
<feature type="region of interest" description="Disordered" evidence="1">
    <location>
        <begin position="166"/>
        <end position="204"/>
    </location>
</feature>
<organism evidence="2 3">
    <name type="scientific">Huiozyma naganishii (strain ATCC MYA-139 / BCRC 22969 / CBS 8797 / KCTC 17520 / NBRC 10181 / NCYC 3082 / Yp74L-3)</name>
    <name type="common">Yeast</name>
    <name type="synonym">Kazachstania naganishii</name>
    <dbReference type="NCBI Taxonomy" id="1071383"/>
    <lineage>
        <taxon>Eukaryota</taxon>
        <taxon>Fungi</taxon>
        <taxon>Dikarya</taxon>
        <taxon>Ascomycota</taxon>
        <taxon>Saccharomycotina</taxon>
        <taxon>Saccharomycetes</taxon>
        <taxon>Saccharomycetales</taxon>
        <taxon>Saccharomycetaceae</taxon>
        <taxon>Huiozyma</taxon>
    </lineage>
</organism>
<gene>
    <name evidence="2" type="primary">KNAG0G03400</name>
    <name evidence="2" type="ordered locus">KNAG_0G03400</name>
</gene>
<evidence type="ECO:0000256" key="1">
    <source>
        <dbReference type="SAM" id="MobiDB-lite"/>
    </source>
</evidence>
<feature type="compositionally biased region" description="Low complexity" evidence="1">
    <location>
        <begin position="177"/>
        <end position="198"/>
    </location>
</feature>
<dbReference type="EMBL" id="HE978320">
    <property type="protein sequence ID" value="CCK71398.1"/>
    <property type="molecule type" value="Genomic_DNA"/>
</dbReference>
<keyword evidence="3" id="KW-1185">Reference proteome</keyword>